<name>A0A6C0J3W7_9ZZZZ</name>
<feature type="compositionally biased region" description="Acidic residues" evidence="1">
    <location>
        <begin position="169"/>
        <end position="195"/>
    </location>
</feature>
<dbReference type="AlphaFoldDB" id="A0A6C0J3W7"/>
<feature type="region of interest" description="Disordered" evidence="1">
    <location>
        <begin position="166"/>
        <end position="196"/>
    </location>
</feature>
<reference evidence="2" key="1">
    <citation type="journal article" date="2020" name="Nature">
        <title>Giant virus diversity and host interactions through global metagenomics.</title>
        <authorList>
            <person name="Schulz F."/>
            <person name="Roux S."/>
            <person name="Paez-Espino D."/>
            <person name="Jungbluth S."/>
            <person name="Walsh D.A."/>
            <person name="Denef V.J."/>
            <person name="McMahon K.D."/>
            <person name="Konstantinidis K.T."/>
            <person name="Eloe-Fadrosh E.A."/>
            <person name="Kyrpides N.C."/>
            <person name="Woyke T."/>
        </authorList>
    </citation>
    <scope>NUCLEOTIDE SEQUENCE</scope>
    <source>
        <strain evidence="2">GVMAG-M-3300025727-45</strain>
    </source>
</reference>
<evidence type="ECO:0000256" key="1">
    <source>
        <dbReference type="SAM" id="MobiDB-lite"/>
    </source>
</evidence>
<evidence type="ECO:0000313" key="2">
    <source>
        <dbReference type="EMBL" id="QHT99549.1"/>
    </source>
</evidence>
<organism evidence="2">
    <name type="scientific">viral metagenome</name>
    <dbReference type="NCBI Taxonomy" id="1070528"/>
    <lineage>
        <taxon>unclassified sequences</taxon>
        <taxon>metagenomes</taxon>
        <taxon>organismal metagenomes</taxon>
    </lineage>
</organism>
<accession>A0A6C0J3W7</accession>
<proteinExistence type="predicted"/>
<dbReference type="EMBL" id="MN740310">
    <property type="protein sequence ID" value="QHT99549.1"/>
    <property type="molecule type" value="Genomic_DNA"/>
</dbReference>
<sequence length="301" mass="35281">MNTIPEMRPQDYGYNTKKNNILRERAINSAFREKGAHWVNTQLKNMLRVARENESKIIFKDKCKFIGSSPAEEIKKTMEDYERILTNNVIHKTFLNNDVIEITRFLDSAVIEIGWRNVCVWLENLKNREKDEKIAEKIKKDMDYVTEVHSHRKKVMEQIALEKEFGYDEKDEEQSDEYKDLDDEDEENGDEDDQNCESISLRDYGYSVHKTERGRIGALQRAVASEGMDLVCERLEQLGKYHPVMLEDLKSLKPSGAVEPCCKCVSAEEIRTIVREELSKMFDDIKKMNEDLQKMYSEMIV</sequence>
<protein>
    <submittedName>
        <fullName evidence="2">Uncharacterized protein</fullName>
    </submittedName>
</protein>